<dbReference type="EMBL" id="FWFR01000001">
    <property type="protein sequence ID" value="SLN39880.1"/>
    <property type="molecule type" value="Genomic_DNA"/>
</dbReference>
<name>A0A1Y5SGZ0_9PROT</name>
<evidence type="ECO:0000259" key="4">
    <source>
        <dbReference type="SMART" id="SM00967"/>
    </source>
</evidence>
<dbReference type="InterPro" id="IPR029064">
    <property type="entry name" value="Ribosomal_eL30-like_sf"/>
</dbReference>
<dbReference type="Gene3D" id="3.40.1280.10">
    <property type="match status" value="1"/>
</dbReference>
<feature type="domain" description="RNA 2-O ribose methyltransferase substrate binding" evidence="4">
    <location>
        <begin position="84"/>
        <end position="160"/>
    </location>
</feature>
<dbReference type="GO" id="GO:0006396">
    <property type="term" value="P:RNA processing"/>
    <property type="evidence" value="ECO:0007669"/>
    <property type="project" value="InterPro"/>
</dbReference>
<accession>A0A1Y5SGZ0</accession>
<dbReference type="GO" id="GO:0032259">
    <property type="term" value="P:methylation"/>
    <property type="evidence" value="ECO:0007669"/>
    <property type="project" value="UniProtKB-KW"/>
</dbReference>
<evidence type="ECO:0000256" key="1">
    <source>
        <dbReference type="ARBA" id="ARBA00022603"/>
    </source>
</evidence>
<dbReference type="InterPro" id="IPR001537">
    <property type="entry name" value="SpoU_MeTrfase"/>
</dbReference>
<dbReference type="Gene3D" id="3.30.1330.30">
    <property type="match status" value="1"/>
</dbReference>
<dbReference type="RefSeq" id="WP_085883567.1">
    <property type="nucleotide sequence ID" value="NZ_FWFR01000001.1"/>
</dbReference>
<keyword evidence="6" id="KW-1185">Reference proteome</keyword>
<dbReference type="CDD" id="cd18103">
    <property type="entry name" value="SpoU-like_RlmB"/>
    <property type="match status" value="1"/>
</dbReference>
<gene>
    <name evidence="5" type="primary">rlmB</name>
    <name evidence="5" type="ORF">OCH7691_01667</name>
</gene>
<feature type="compositionally biased region" description="Gly residues" evidence="3">
    <location>
        <begin position="10"/>
        <end position="25"/>
    </location>
</feature>
<feature type="region of interest" description="Disordered" evidence="3">
    <location>
        <begin position="1"/>
        <end position="81"/>
    </location>
</feature>
<dbReference type="GO" id="GO:0005829">
    <property type="term" value="C:cytosol"/>
    <property type="evidence" value="ECO:0007669"/>
    <property type="project" value="TreeGrafter"/>
</dbReference>
<dbReference type="PANTHER" id="PTHR46429">
    <property type="entry name" value="23S RRNA (GUANOSINE-2'-O-)-METHYLTRANSFERASE RLMB"/>
    <property type="match status" value="1"/>
</dbReference>
<dbReference type="SUPFAM" id="SSF75217">
    <property type="entry name" value="alpha/beta knot"/>
    <property type="match status" value="1"/>
</dbReference>
<dbReference type="AlphaFoldDB" id="A0A1Y5SGZ0"/>
<dbReference type="SMART" id="SM00967">
    <property type="entry name" value="SpoU_sub_bind"/>
    <property type="match status" value="1"/>
</dbReference>
<evidence type="ECO:0000256" key="3">
    <source>
        <dbReference type="SAM" id="MobiDB-lite"/>
    </source>
</evidence>
<dbReference type="InterPro" id="IPR013123">
    <property type="entry name" value="SpoU_subst-bd"/>
</dbReference>
<dbReference type="EC" id="2.1.1.185" evidence="5"/>
<keyword evidence="1 5" id="KW-0489">Methyltransferase</keyword>
<dbReference type="Pfam" id="PF08032">
    <property type="entry name" value="SpoU_sub_bind"/>
    <property type="match status" value="1"/>
</dbReference>
<protein>
    <submittedName>
        <fullName evidence="5">23S rRNA (Guanosine-2'-O-)-methyltransferase RlmB</fullName>
        <ecNumber evidence="5">2.1.1.185</ecNumber>
    </submittedName>
</protein>
<dbReference type="InParanoid" id="A0A1Y5SGZ0"/>
<reference evidence="5 6" key="1">
    <citation type="submission" date="2017-03" db="EMBL/GenBank/DDBJ databases">
        <authorList>
            <person name="Afonso C.L."/>
            <person name="Miller P.J."/>
            <person name="Scott M.A."/>
            <person name="Spackman E."/>
            <person name="Goraichik I."/>
            <person name="Dimitrov K.M."/>
            <person name="Suarez D.L."/>
            <person name="Swayne D.E."/>
        </authorList>
    </citation>
    <scope>NUCLEOTIDE SEQUENCE [LARGE SCALE GENOMIC DNA]</scope>
    <source>
        <strain evidence="5 6">CECT 7691</strain>
    </source>
</reference>
<dbReference type="InterPro" id="IPR029028">
    <property type="entry name" value="Alpha/beta_knot_MTases"/>
</dbReference>
<feature type="compositionally biased region" description="Basic and acidic residues" evidence="3">
    <location>
        <begin position="40"/>
        <end position="56"/>
    </location>
</feature>
<evidence type="ECO:0000256" key="2">
    <source>
        <dbReference type="ARBA" id="ARBA00022679"/>
    </source>
</evidence>
<organism evidence="5 6">
    <name type="scientific">Oceanibacterium hippocampi</name>
    <dbReference type="NCBI Taxonomy" id="745714"/>
    <lineage>
        <taxon>Bacteria</taxon>
        <taxon>Pseudomonadati</taxon>
        <taxon>Pseudomonadota</taxon>
        <taxon>Alphaproteobacteria</taxon>
        <taxon>Sneathiellales</taxon>
        <taxon>Sneathiellaceae</taxon>
        <taxon>Oceanibacterium</taxon>
    </lineage>
</organism>
<dbReference type="GO" id="GO:0008173">
    <property type="term" value="F:RNA methyltransferase activity"/>
    <property type="evidence" value="ECO:0007669"/>
    <property type="project" value="InterPro"/>
</dbReference>
<feature type="compositionally biased region" description="Basic and acidic residues" evidence="3">
    <location>
        <begin position="63"/>
        <end position="73"/>
    </location>
</feature>
<dbReference type="InterPro" id="IPR029026">
    <property type="entry name" value="tRNA_m1G_MTases_N"/>
</dbReference>
<dbReference type="PANTHER" id="PTHR46429:SF1">
    <property type="entry name" value="23S RRNA (GUANOSINE-2'-O-)-METHYLTRANSFERASE RLMB"/>
    <property type="match status" value="1"/>
</dbReference>
<dbReference type="InterPro" id="IPR004441">
    <property type="entry name" value="rRNA_MeTrfase_TrmH"/>
</dbReference>
<dbReference type="Proteomes" id="UP000193200">
    <property type="component" value="Unassembled WGS sequence"/>
</dbReference>
<sequence length="323" mass="34300">MTSRNRQAGSGRGATTGGNRSGGSAGDRSGAPRPSPRPGGHGDSRRGKAGEGRVDDGNPGSEGGRKAKPDERRGKHRKFADRPWLYGPHAVAAALANPARRCRRLLVTREAWRRLEADGAALPAGLEAPTIVERERLDRELGPGAVHQGIALDAEPLDWPSLEQVCARRDGAVALVLDQVLDPQNVGAILRSAAAFGALAVIMTDRNAPPPLGSLAKAASGALEIVPLLREVNLARALDKLADCGYWRIGLDGEASHDLSAARPRDRQPVALVLGAEEKGLRRLTRENCDILARLPIEAGMESLNVSNAAAVALYELTRVRRD</sequence>
<proteinExistence type="predicted"/>
<dbReference type="FunCoup" id="A0A1Y5SGZ0">
    <property type="interactions" value="516"/>
</dbReference>
<dbReference type="GO" id="GO:0003723">
    <property type="term" value="F:RNA binding"/>
    <property type="evidence" value="ECO:0007669"/>
    <property type="project" value="InterPro"/>
</dbReference>
<evidence type="ECO:0000313" key="5">
    <source>
        <dbReference type="EMBL" id="SLN39880.1"/>
    </source>
</evidence>
<keyword evidence="2 5" id="KW-0808">Transferase</keyword>
<dbReference type="SUPFAM" id="SSF55315">
    <property type="entry name" value="L30e-like"/>
    <property type="match status" value="1"/>
</dbReference>
<dbReference type="Pfam" id="PF00588">
    <property type="entry name" value="SpoU_methylase"/>
    <property type="match status" value="1"/>
</dbReference>
<evidence type="ECO:0000313" key="6">
    <source>
        <dbReference type="Proteomes" id="UP000193200"/>
    </source>
</evidence>